<dbReference type="CDD" id="cd01335">
    <property type="entry name" value="Radical_SAM"/>
    <property type="match status" value="1"/>
</dbReference>
<evidence type="ECO:0000313" key="7">
    <source>
        <dbReference type="Proteomes" id="UP000243255"/>
    </source>
</evidence>
<dbReference type="STRING" id="1121321.SAMN04488530_1595"/>
<evidence type="ECO:0000313" key="6">
    <source>
        <dbReference type="EMBL" id="SHH49381.1"/>
    </source>
</evidence>
<keyword evidence="2" id="KW-0479">Metal-binding</keyword>
<dbReference type="SFLD" id="SFLDG01067">
    <property type="entry name" value="SPASM/twitch_domain_containing"/>
    <property type="match status" value="1"/>
</dbReference>
<dbReference type="Pfam" id="PF04055">
    <property type="entry name" value="Radical_SAM"/>
    <property type="match status" value="1"/>
</dbReference>
<dbReference type="OrthoDB" id="7021155at2"/>
<evidence type="ECO:0000256" key="3">
    <source>
        <dbReference type="ARBA" id="ARBA00023004"/>
    </source>
</evidence>
<dbReference type="InterPro" id="IPR006638">
    <property type="entry name" value="Elp3/MiaA/NifB-like_rSAM"/>
</dbReference>
<dbReference type="GO" id="GO:0051536">
    <property type="term" value="F:iron-sulfur cluster binding"/>
    <property type="evidence" value="ECO:0007669"/>
    <property type="project" value="UniProtKB-KW"/>
</dbReference>
<dbReference type="Proteomes" id="UP000243255">
    <property type="component" value="Unassembled WGS sequence"/>
</dbReference>
<dbReference type="SFLD" id="SFLDG01386">
    <property type="entry name" value="main_SPASM_domain-containing"/>
    <property type="match status" value="1"/>
</dbReference>
<name>A0A1M5TFD6_9FIRM</name>
<dbReference type="PANTHER" id="PTHR11228">
    <property type="entry name" value="RADICAL SAM DOMAIN PROTEIN"/>
    <property type="match status" value="1"/>
</dbReference>
<organism evidence="6 7">
    <name type="scientific">Asaccharospora irregularis DSM 2635</name>
    <dbReference type="NCBI Taxonomy" id="1121321"/>
    <lineage>
        <taxon>Bacteria</taxon>
        <taxon>Bacillati</taxon>
        <taxon>Bacillota</taxon>
        <taxon>Clostridia</taxon>
        <taxon>Peptostreptococcales</taxon>
        <taxon>Peptostreptococcaceae</taxon>
        <taxon>Asaccharospora</taxon>
    </lineage>
</organism>
<dbReference type="InterPro" id="IPR058240">
    <property type="entry name" value="rSAM_sf"/>
</dbReference>
<dbReference type="InterPro" id="IPR013785">
    <property type="entry name" value="Aldolase_TIM"/>
</dbReference>
<accession>A0A1M5TFD6</accession>
<dbReference type="AlphaFoldDB" id="A0A1M5TFD6"/>
<keyword evidence="3" id="KW-0408">Iron</keyword>
<dbReference type="GO" id="GO:0046872">
    <property type="term" value="F:metal ion binding"/>
    <property type="evidence" value="ECO:0007669"/>
    <property type="project" value="UniProtKB-KW"/>
</dbReference>
<sequence length="435" mass="50698">MEKNFSIYDIIEIPQNLYIKNLDNKYIILAYEKPNWIVLDGKEFKMFSLITKENRIIDILEQYAESYDEQEGVIIDCMQSLLEKIEKNKFYEFTNAIENEPIEQIKKTIQIHLTHKCNMRCIHCYMAAGNAINNELSEEQWISAIENLSKVIKNTEIVFTGGEPLIRKDSIGIMKFAKKYDHKVVLFTNGVLIDKENILELSECVDEIQVSMEGITRECYERVRGKTNYNRFINSLNLIKEYKIPLTLAITIIPSNIEDVEENLIRFLEELDYDKINVRINAKLDKEGYAKSLPEEFFENSTYIEESVTNIKTKLVEMGYVDEKKYQKNIHFYNCGIGCSITIDSNGEIYPCSKLNIGRGNIVNKNIGEIVYEFNKLNKDTEITNMKLCKECELKYICSGGCRIDHYLNNGCYLNPMCNNSYKEDIYRTLVKESL</sequence>
<evidence type="ECO:0000256" key="2">
    <source>
        <dbReference type="ARBA" id="ARBA00022723"/>
    </source>
</evidence>
<keyword evidence="1" id="KW-0949">S-adenosyl-L-methionine</keyword>
<dbReference type="InterPro" id="IPR050377">
    <property type="entry name" value="Radical_SAM_PqqE_MftC-like"/>
</dbReference>
<dbReference type="Pfam" id="PF13186">
    <property type="entry name" value="SPASM"/>
    <property type="match status" value="1"/>
</dbReference>
<dbReference type="EMBL" id="FQWX01000059">
    <property type="protein sequence ID" value="SHH49381.1"/>
    <property type="molecule type" value="Genomic_DNA"/>
</dbReference>
<dbReference type="PANTHER" id="PTHR11228:SF7">
    <property type="entry name" value="PQQA PEPTIDE CYCLASE"/>
    <property type="match status" value="1"/>
</dbReference>
<dbReference type="SUPFAM" id="SSF102114">
    <property type="entry name" value="Radical SAM enzymes"/>
    <property type="match status" value="1"/>
</dbReference>
<dbReference type="InterPro" id="IPR023885">
    <property type="entry name" value="4Fe4S-binding_SPASM_dom"/>
</dbReference>
<dbReference type="RefSeq" id="WP_073127777.1">
    <property type="nucleotide sequence ID" value="NZ_BAABCH010000063.1"/>
</dbReference>
<dbReference type="InterPro" id="IPR007197">
    <property type="entry name" value="rSAM"/>
</dbReference>
<dbReference type="PROSITE" id="PS51918">
    <property type="entry name" value="RADICAL_SAM"/>
    <property type="match status" value="1"/>
</dbReference>
<dbReference type="SFLD" id="SFLDS00029">
    <property type="entry name" value="Radical_SAM"/>
    <property type="match status" value="1"/>
</dbReference>
<evidence type="ECO:0000256" key="4">
    <source>
        <dbReference type="ARBA" id="ARBA00023014"/>
    </source>
</evidence>
<gene>
    <name evidence="6" type="ORF">SAMN04488530_1595</name>
</gene>
<protein>
    <submittedName>
        <fullName evidence="6">Radical SAM additional 4Fe4S-binding SPASM domain-containing protein</fullName>
    </submittedName>
</protein>
<keyword evidence="4" id="KW-0411">Iron-sulfur</keyword>
<reference evidence="7" key="1">
    <citation type="submission" date="2016-11" db="EMBL/GenBank/DDBJ databases">
        <authorList>
            <person name="Varghese N."/>
            <person name="Submissions S."/>
        </authorList>
    </citation>
    <scope>NUCLEOTIDE SEQUENCE [LARGE SCALE GENOMIC DNA]</scope>
    <source>
        <strain evidence="7">DSM 2635</strain>
    </source>
</reference>
<feature type="domain" description="Radical SAM core" evidence="5">
    <location>
        <begin position="103"/>
        <end position="321"/>
    </location>
</feature>
<evidence type="ECO:0000259" key="5">
    <source>
        <dbReference type="PROSITE" id="PS51918"/>
    </source>
</evidence>
<dbReference type="SMART" id="SM00729">
    <property type="entry name" value="Elp3"/>
    <property type="match status" value="1"/>
</dbReference>
<dbReference type="NCBIfam" id="TIGR04085">
    <property type="entry name" value="rSAM_more_4Fe4S"/>
    <property type="match status" value="1"/>
</dbReference>
<keyword evidence="7" id="KW-1185">Reference proteome</keyword>
<proteinExistence type="predicted"/>
<evidence type="ECO:0000256" key="1">
    <source>
        <dbReference type="ARBA" id="ARBA00022691"/>
    </source>
</evidence>
<dbReference type="GO" id="GO:0003824">
    <property type="term" value="F:catalytic activity"/>
    <property type="evidence" value="ECO:0007669"/>
    <property type="project" value="InterPro"/>
</dbReference>
<dbReference type="Gene3D" id="3.20.20.70">
    <property type="entry name" value="Aldolase class I"/>
    <property type="match status" value="1"/>
</dbReference>